<dbReference type="Gene3D" id="3.40.50.300">
    <property type="entry name" value="P-loop containing nucleotide triphosphate hydrolases"/>
    <property type="match status" value="2"/>
</dbReference>
<dbReference type="InterPro" id="IPR031166">
    <property type="entry name" value="G_ENGA"/>
</dbReference>
<protein>
    <recommendedName>
        <fullName evidence="2 8">GTPase Der</fullName>
    </recommendedName>
    <alternativeName>
        <fullName evidence="7 8">GTP-binding protein EngA</fullName>
    </alternativeName>
</protein>
<dbReference type="InterPro" id="IPR015946">
    <property type="entry name" value="KH_dom-like_a/b"/>
</dbReference>
<dbReference type="EMBL" id="CAADFQ010000107">
    <property type="protein sequence ID" value="VFK35249.1"/>
    <property type="molecule type" value="Genomic_DNA"/>
</dbReference>
<evidence type="ECO:0000256" key="1">
    <source>
        <dbReference type="ARBA" id="ARBA00008279"/>
    </source>
</evidence>
<dbReference type="EMBL" id="CAADGH010000109">
    <property type="protein sequence ID" value="VFK77199.1"/>
    <property type="molecule type" value="Genomic_DNA"/>
</dbReference>
<keyword evidence="5 8" id="KW-0547">Nucleotide-binding</keyword>
<dbReference type="SUPFAM" id="SSF52540">
    <property type="entry name" value="P-loop containing nucleoside triphosphate hydrolases"/>
    <property type="match status" value="2"/>
</dbReference>
<feature type="binding site" evidence="8">
    <location>
        <begin position="244"/>
        <end position="248"/>
    </location>
    <ligand>
        <name>GTP</name>
        <dbReference type="ChEBI" id="CHEBI:37565"/>
        <label>2</label>
    </ligand>
</feature>
<comment type="function">
    <text evidence="8 10">GTPase that plays an essential role in the late steps of ribosome biogenesis.</text>
</comment>
<dbReference type="GO" id="GO:0042254">
    <property type="term" value="P:ribosome biogenesis"/>
    <property type="evidence" value="ECO:0007669"/>
    <property type="project" value="UniProtKB-KW"/>
</dbReference>
<evidence type="ECO:0000256" key="4">
    <source>
        <dbReference type="ARBA" id="ARBA00022737"/>
    </source>
</evidence>
<feature type="binding site" evidence="8">
    <location>
        <begin position="309"/>
        <end position="312"/>
    </location>
    <ligand>
        <name>GTP</name>
        <dbReference type="ChEBI" id="CHEBI:37565"/>
        <label>2</label>
    </ligand>
</feature>
<comment type="similarity">
    <text evidence="1 8 9 10">Belongs to the TRAFAC class TrmE-Era-EngA-EngB-Septin-like GTPase superfamily. EngA (Der) GTPase family.</text>
</comment>
<dbReference type="InterPro" id="IPR016484">
    <property type="entry name" value="GTPase_Der"/>
</dbReference>
<feature type="binding site" evidence="8">
    <location>
        <begin position="56"/>
        <end position="60"/>
    </location>
    <ligand>
        <name>GTP</name>
        <dbReference type="ChEBI" id="CHEBI:37565"/>
        <label>1</label>
    </ligand>
</feature>
<dbReference type="PRINTS" id="PR00326">
    <property type="entry name" value="GTP1OBG"/>
</dbReference>
<dbReference type="Pfam" id="PF01926">
    <property type="entry name" value="MMR_HSR1"/>
    <property type="match status" value="2"/>
</dbReference>
<evidence type="ECO:0000256" key="7">
    <source>
        <dbReference type="ARBA" id="ARBA00032345"/>
    </source>
</evidence>
<feature type="binding site" evidence="8">
    <location>
        <begin position="197"/>
        <end position="204"/>
    </location>
    <ligand>
        <name>GTP</name>
        <dbReference type="ChEBI" id="CHEBI:37565"/>
        <label>2</label>
    </ligand>
</feature>
<dbReference type="GO" id="GO:0005525">
    <property type="term" value="F:GTP binding"/>
    <property type="evidence" value="ECO:0007669"/>
    <property type="project" value="UniProtKB-UniRule"/>
</dbReference>
<dbReference type="CDD" id="cd01894">
    <property type="entry name" value="EngA1"/>
    <property type="match status" value="1"/>
</dbReference>
<organism evidence="13">
    <name type="scientific">Candidatus Kentrum sp. MB</name>
    <dbReference type="NCBI Taxonomy" id="2138164"/>
    <lineage>
        <taxon>Bacteria</taxon>
        <taxon>Pseudomonadati</taxon>
        <taxon>Pseudomonadota</taxon>
        <taxon>Gammaproteobacteria</taxon>
        <taxon>Candidatus Kentrum</taxon>
    </lineage>
</organism>
<evidence type="ECO:0000259" key="12">
    <source>
        <dbReference type="PROSITE" id="PS51712"/>
    </source>
</evidence>
<evidence type="ECO:0000313" key="13">
    <source>
        <dbReference type="EMBL" id="VFK35249.1"/>
    </source>
</evidence>
<evidence type="ECO:0000256" key="11">
    <source>
        <dbReference type="SAM" id="MobiDB-lite"/>
    </source>
</evidence>
<dbReference type="InterPro" id="IPR006073">
    <property type="entry name" value="GTP-bd"/>
</dbReference>
<evidence type="ECO:0000256" key="3">
    <source>
        <dbReference type="ARBA" id="ARBA00022517"/>
    </source>
</evidence>
<dbReference type="Pfam" id="PF14714">
    <property type="entry name" value="KH_dom-like"/>
    <property type="match status" value="1"/>
</dbReference>
<dbReference type="AlphaFoldDB" id="A0A450Y140"/>
<comment type="subunit">
    <text evidence="8">Associates with the 50S ribosomal subunit.</text>
</comment>
<dbReference type="InterPro" id="IPR003593">
    <property type="entry name" value="AAA+_ATPase"/>
</dbReference>
<dbReference type="FunFam" id="3.40.50.300:FF:000057">
    <property type="entry name" value="GTPase Der"/>
    <property type="match status" value="1"/>
</dbReference>
<dbReference type="InterPro" id="IPR032859">
    <property type="entry name" value="KH_dom-like"/>
</dbReference>
<sequence length="477" mass="52567">MLPVVAIVGRPNVGKSTLFNCLTRSRDALVANEPGLTRDRQYGTGGIGHVPYLVIDTGGLTDDPADLSQLTVEQTLTALRETDITLFLVDAREGLTPVDQQVADLLRPFGTTIVIVANKIDGLDHRVATTDFHALGFGDPWPIAAAHGRGVTAMMEAVTERFLAPEEDAFETSDQGQSDNPHEEGDDLPGVRVAIIGRPNVGKSTLVNHLLGETRVVVHDHPGTTRDSIAIPMTRAGKPYVLIDTAGIRRRARVSEKIEKFSIIKSLQAIQTADVTIMLVDAVDGLTDQDTHLIGFIVDAGRALVIGVNKWDAVAQDARRQVHTTLERKLPFVDFISIHTISARRGSGITALFRSVNAAWESASRALPTPLLTDILQKATTRHPPPLVQRRRIKLRYAHQGGRNPPVIVVHGNQTENVPEPYRRYLSGVFRQALRLTGTPIRVEFKTGENPYKGQRNLLTLRQRRKRARLLRHAKKF</sequence>
<dbReference type="PANTHER" id="PTHR43834">
    <property type="entry name" value="GTPASE DER"/>
    <property type="match status" value="1"/>
</dbReference>
<dbReference type="HAMAP" id="MF_00195">
    <property type="entry name" value="GTPase_Der"/>
    <property type="match status" value="1"/>
</dbReference>
<feature type="region of interest" description="Disordered" evidence="11">
    <location>
        <begin position="169"/>
        <end position="190"/>
    </location>
</feature>
<evidence type="ECO:0000256" key="6">
    <source>
        <dbReference type="ARBA" id="ARBA00023134"/>
    </source>
</evidence>
<dbReference type="PROSITE" id="PS51712">
    <property type="entry name" value="G_ENGA"/>
    <property type="match status" value="2"/>
</dbReference>
<evidence type="ECO:0000256" key="5">
    <source>
        <dbReference type="ARBA" id="ARBA00022741"/>
    </source>
</evidence>
<feature type="domain" description="EngA-type G" evidence="12">
    <location>
        <begin position="191"/>
        <end position="364"/>
    </location>
</feature>
<keyword evidence="6 8" id="KW-0342">GTP-binding</keyword>
<dbReference type="FunFam" id="3.30.300.20:FF:000004">
    <property type="entry name" value="GTPase Der"/>
    <property type="match status" value="1"/>
</dbReference>
<dbReference type="PIRSF" id="PIRSF006485">
    <property type="entry name" value="GTP-binding_EngA"/>
    <property type="match status" value="1"/>
</dbReference>
<dbReference type="InterPro" id="IPR005225">
    <property type="entry name" value="Small_GTP-bd"/>
</dbReference>
<accession>A0A450Y140</accession>
<dbReference type="PANTHER" id="PTHR43834:SF6">
    <property type="entry name" value="GTPASE DER"/>
    <property type="match status" value="1"/>
</dbReference>
<feature type="binding site" evidence="8">
    <location>
        <begin position="9"/>
        <end position="16"/>
    </location>
    <ligand>
        <name>GTP</name>
        <dbReference type="ChEBI" id="CHEBI:37565"/>
        <label>1</label>
    </ligand>
</feature>
<feature type="binding site" evidence="8">
    <location>
        <begin position="118"/>
        <end position="121"/>
    </location>
    <ligand>
        <name>GTP</name>
        <dbReference type="ChEBI" id="CHEBI:37565"/>
        <label>1</label>
    </ligand>
</feature>
<keyword evidence="3 8" id="KW-0690">Ribosome biogenesis</keyword>
<evidence type="ECO:0000313" key="14">
    <source>
        <dbReference type="EMBL" id="VFK77199.1"/>
    </source>
</evidence>
<dbReference type="CDD" id="cd01895">
    <property type="entry name" value="EngA2"/>
    <property type="match status" value="1"/>
</dbReference>
<gene>
    <name evidence="8" type="primary">der</name>
    <name evidence="14" type="ORF">BECKMB1821H_GA0114242_11095</name>
    <name evidence="13" type="ORF">BECKMB1821I_GA0114274_11075</name>
</gene>
<dbReference type="SMART" id="SM00382">
    <property type="entry name" value="AAA"/>
    <property type="match status" value="2"/>
</dbReference>
<evidence type="ECO:0000256" key="8">
    <source>
        <dbReference type="HAMAP-Rule" id="MF_00195"/>
    </source>
</evidence>
<dbReference type="GO" id="GO:0043022">
    <property type="term" value="F:ribosome binding"/>
    <property type="evidence" value="ECO:0007669"/>
    <property type="project" value="TreeGrafter"/>
</dbReference>
<name>A0A450Y140_9GAMM</name>
<feature type="domain" description="EngA-type G" evidence="12">
    <location>
        <begin position="3"/>
        <end position="166"/>
    </location>
</feature>
<proteinExistence type="inferred from homology"/>
<evidence type="ECO:0000256" key="9">
    <source>
        <dbReference type="PROSITE-ProRule" id="PRU01049"/>
    </source>
</evidence>
<keyword evidence="4 10" id="KW-0677">Repeat</keyword>
<dbReference type="InterPro" id="IPR027417">
    <property type="entry name" value="P-loop_NTPase"/>
</dbReference>
<dbReference type="FunFam" id="3.40.50.300:FF:000040">
    <property type="entry name" value="GTPase Der"/>
    <property type="match status" value="1"/>
</dbReference>
<evidence type="ECO:0000256" key="2">
    <source>
        <dbReference type="ARBA" id="ARBA00020953"/>
    </source>
</evidence>
<evidence type="ECO:0000256" key="10">
    <source>
        <dbReference type="RuleBase" id="RU004481"/>
    </source>
</evidence>
<dbReference type="Gene3D" id="3.30.300.20">
    <property type="match status" value="1"/>
</dbReference>
<reference evidence="13" key="1">
    <citation type="submission" date="2019-02" db="EMBL/GenBank/DDBJ databases">
        <authorList>
            <person name="Gruber-Vodicka R. H."/>
            <person name="Seah K. B. B."/>
        </authorList>
    </citation>
    <scope>NUCLEOTIDE SEQUENCE</scope>
    <source>
        <strain evidence="14">BECK_BZ198</strain>
        <strain evidence="13">BECK_BZ199</strain>
    </source>
</reference>
<dbReference type="NCBIfam" id="TIGR00231">
    <property type="entry name" value="small_GTP"/>
    <property type="match status" value="2"/>
</dbReference>
<dbReference type="NCBIfam" id="TIGR03594">
    <property type="entry name" value="GTPase_EngA"/>
    <property type="match status" value="1"/>
</dbReference>